<organism evidence="2 3">
    <name type="scientific">SAR92 bacterium BACL26 MAG-121220-bin70</name>
    <dbReference type="NCBI Taxonomy" id="1655626"/>
    <lineage>
        <taxon>Bacteria</taxon>
        <taxon>Pseudomonadati</taxon>
        <taxon>Pseudomonadota</taxon>
        <taxon>Gammaproteobacteria</taxon>
        <taxon>Cellvibrionales</taxon>
        <taxon>Porticoccaceae</taxon>
        <taxon>SAR92 clade</taxon>
    </lineage>
</organism>
<comment type="similarity">
    <text evidence="1">Belongs to the bactofilin family.</text>
</comment>
<gene>
    <name evidence="2" type="ORF">ABS24_03390</name>
</gene>
<evidence type="ECO:0000313" key="2">
    <source>
        <dbReference type="EMBL" id="KRO96889.1"/>
    </source>
</evidence>
<sequence>MLFNKYKKLITQALAKNNSKSTPKNMDVMSTDQSFQSPPQAVIGAGVKMQGQIISRENIVVDGLIEGSITAEDHQVLVGDSGVVKGNIHASIILVQGSVTGDICASQSVVISASGNIMGNIESPRVTLRDGAKFKGSIEMDPGQPTQVELLSSVKVRRLNTRSRQHGKKAS</sequence>
<reference evidence="2 3" key="1">
    <citation type="submission" date="2015-10" db="EMBL/GenBank/DDBJ databases">
        <title>Metagenome-Assembled Genomes uncover a global brackish microbiome.</title>
        <authorList>
            <person name="Hugerth L.W."/>
            <person name="Larsson J."/>
            <person name="Alneberg J."/>
            <person name="Lindh M.V."/>
            <person name="Legrand C."/>
            <person name="Pinhassi J."/>
            <person name="Andersson A.F."/>
        </authorList>
    </citation>
    <scope>NUCLEOTIDE SEQUENCE [LARGE SCALE GENOMIC DNA]</scope>
    <source>
        <strain evidence="2">BACL26 MAG-121220-bin70</strain>
    </source>
</reference>
<name>A0A0R2UBN2_9GAMM</name>
<comment type="caution">
    <text evidence="2">The sequence shown here is derived from an EMBL/GenBank/DDBJ whole genome shotgun (WGS) entry which is preliminary data.</text>
</comment>
<proteinExistence type="inferred from homology"/>
<protein>
    <recommendedName>
        <fullName evidence="4">Cell shape determination protein CcmA</fullName>
    </recommendedName>
</protein>
<dbReference type="PANTHER" id="PTHR35024">
    <property type="entry name" value="HYPOTHETICAL CYTOSOLIC PROTEIN"/>
    <property type="match status" value="1"/>
</dbReference>
<accession>A0A0R2UBN2</accession>
<evidence type="ECO:0000256" key="1">
    <source>
        <dbReference type="ARBA" id="ARBA00044755"/>
    </source>
</evidence>
<evidence type="ECO:0000313" key="3">
    <source>
        <dbReference type="Proteomes" id="UP000051213"/>
    </source>
</evidence>
<dbReference type="Pfam" id="PF04519">
    <property type="entry name" value="Bactofilin"/>
    <property type="match status" value="1"/>
</dbReference>
<dbReference type="AlphaFoldDB" id="A0A0R2UBN2"/>
<dbReference type="InterPro" id="IPR007607">
    <property type="entry name" value="BacA/B"/>
</dbReference>
<dbReference type="EMBL" id="LICA01000029">
    <property type="protein sequence ID" value="KRO96889.1"/>
    <property type="molecule type" value="Genomic_DNA"/>
</dbReference>
<dbReference type="Proteomes" id="UP000051213">
    <property type="component" value="Unassembled WGS sequence"/>
</dbReference>
<dbReference type="PANTHER" id="PTHR35024:SF4">
    <property type="entry name" value="POLYMER-FORMING CYTOSKELETAL PROTEIN"/>
    <property type="match status" value="1"/>
</dbReference>
<evidence type="ECO:0008006" key="4">
    <source>
        <dbReference type="Google" id="ProtNLM"/>
    </source>
</evidence>